<protein>
    <submittedName>
        <fullName evidence="2">Uncharacterized protein</fullName>
    </submittedName>
</protein>
<dbReference type="EMBL" id="CP036268">
    <property type="protein sequence ID" value="QDT37040.1"/>
    <property type="molecule type" value="Genomic_DNA"/>
</dbReference>
<dbReference type="Proteomes" id="UP000317318">
    <property type="component" value="Chromosome"/>
</dbReference>
<evidence type="ECO:0000313" key="3">
    <source>
        <dbReference type="Proteomes" id="UP000317318"/>
    </source>
</evidence>
<dbReference type="KEGG" id="svp:Pan189_14060"/>
<accession>A0A517QZR1</accession>
<organism evidence="2 3">
    <name type="scientific">Stratiformator vulcanicus</name>
    <dbReference type="NCBI Taxonomy" id="2527980"/>
    <lineage>
        <taxon>Bacteria</taxon>
        <taxon>Pseudomonadati</taxon>
        <taxon>Planctomycetota</taxon>
        <taxon>Planctomycetia</taxon>
        <taxon>Planctomycetales</taxon>
        <taxon>Planctomycetaceae</taxon>
        <taxon>Stratiformator</taxon>
    </lineage>
</organism>
<dbReference type="OrthoDB" id="288014at2"/>
<keyword evidence="1" id="KW-0472">Membrane</keyword>
<dbReference type="RefSeq" id="WP_145363189.1">
    <property type="nucleotide sequence ID" value="NZ_CP036268.1"/>
</dbReference>
<reference evidence="2 3" key="1">
    <citation type="submission" date="2019-02" db="EMBL/GenBank/DDBJ databases">
        <title>Deep-cultivation of Planctomycetes and their phenomic and genomic characterization uncovers novel biology.</title>
        <authorList>
            <person name="Wiegand S."/>
            <person name="Jogler M."/>
            <person name="Boedeker C."/>
            <person name="Pinto D."/>
            <person name="Vollmers J."/>
            <person name="Rivas-Marin E."/>
            <person name="Kohn T."/>
            <person name="Peeters S.H."/>
            <person name="Heuer A."/>
            <person name="Rast P."/>
            <person name="Oberbeckmann S."/>
            <person name="Bunk B."/>
            <person name="Jeske O."/>
            <person name="Meyerdierks A."/>
            <person name="Storesund J.E."/>
            <person name="Kallscheuer N."/>
            <person name="Luecker S."/>
            <person name="Lage O.M."/>
            <person name="Pohl T."/>
            <person name="Merkel B.J."/>
            <person name="Hornburger P."/>
            <person name="Mueller R.-W."/>
            <person name="Bruemmer F."/>
            <person name="Labrenz M."/>
            <person name="Spormann A.M."/>
            <person name="Op den Camp H."/>
            <person name="Overmann J."/>
            <person name="Amann R."/>
            <person name="Jetten M.S.M."/>
            <person name="Mascher T."/>
            <person name="Medema M.H."/>
            <person name="Devos D.P."/>
            <person name="Kaster A.-K."/>
            <person name="Ovreas L."/>
            <person name="Rohde M."/>
            <person name="Galperin M.Y."/>
            <person name="Jogler C."/>
        </authorList>
    </citation>
    <scope>NUCLEOTIDE SEQUENCE [LARGE SCALE GENOMIC DNA]</scope>
    <source>
        <strain evidence="2 3">Pan189</strain>
    </source>
</reference>
<dbReference type="AlphaFoldDB" id="A0A517QZR1"/>
<feature type="transmembrane region" description="Helical" evidence="1">
    <location>
        <begin position="12"/>
        <end position="29"/>
    </location>
</feature>
<feature type="transmembrane region" description="Helical" evidence="1">
    <location>
        <begin position="134"/>
        <end position="155"/>
    </location>
</feature>
<keyword evidence="3" id="KW-1185">Reference proteome</keyword>
<evidence type="ECO:0000256" key="1">
    <source>
        <dbReference type="SAM" id="Phobius"/>
    </source>
</evidence>
<keyword evidence="1" id="KW-0812">Transmembrane</keyword>
<proteinExistence type="predicted"/>
<name>A0A517QZR1_9PLAN</name>
<sequence length="308" mass="34331">MDFYRLSDTELILLILAALYLFECVLWLAPGKSIFGASFGRPRCRVAHSALSNDRGSFVLLGLAPWSKEFIVDATSIRDADAAFDVEAARERYQEIRRVTGSLGFLCTLQFSLVFILGPVLLYDPKVVIGGRTVWAYLLLCLCYWLFIIGLYWLAHRSLYREKMGERWKKTLMMLCSPGTAMRAATNVGMNAFDGFHPLTVACAICDPREFQKQAAEAIRFAYFPAEAEEADCPATFRDLLEAVARLGGVDPADVLKQPMADPDALAWCRRCNGQSTTHDETCPNCGSRHMVEFETPDDTPVGDLAKA</sequence>
<keyword evidence="1" id="KW-1133">Transmembrane helix</keyword>
<evidence type="ECO:0000313" key="2">
    <source>
        <dbReference type="EMBL" id="QDT37040.1"/>
    </source>
</evidence>
<feature type="transmembrane region" description="Helical" evidence="1">
    <location>
        <begin position="99"/>
        <end position="122"/>
    </location>
</feature>
<gene>
    <name evidence="2" type="ORF">Pan189_14060</name>
</gene>